<proteinExistence type="predicted"/>
<dbReference type="Proteomes" id="UP001420932">
    <property type="component" value="Unassembled WGS sequence"/>
</dbReference>
<protein>
    <submittedName>
        <fullName evidence="1">Uncharacterized protein</fullName>
    </submittedName>
</protein>
<evidence type="ECO:0000313" key="1">
    <source>
        <dbReference type="EMBL" id="KAK9080944.1"/>
    </source>
</evidence>
<accession>A0AAP0DTV6</accession>
<organism evidence="1 2">
    <name type="scientific">Stephania yunnanensis</name>
    <dbReference type="NCBI Taxonomy" id="152371"/>
    <lineage>
        <taxon>Eukaryota</taxon>
        <taxon>Viridiplantae</taxon>
        <taxon>Streptophyta</taxon>
        <taxon>Embryophyta</taxon>
        <taxon>Tracheophyta</taxon>
        <taxon>Spermatophyta</taxon>
        <taxon>Magnoliopsida</taxon>
        <taxon>Ranunculales</taxon>
        <taxon>Menispermaceae</taxon>
        <taxon>Menispermoideae</taxon>
        <taxon>Cissampelideae</taxon>
        <taxon>Stephania</taxon>
    </lineage>
</organism>
<dbReference type="EMBL" id="JBBNAF010000059">
    <property type="protein sequence ID" value="KAK9080944.1"/>
    <property type="molecule type" value="Genomic_DNA"/>
</dbReference>
<reference evidence="1 2" key="1">
    <citation type="submission" date="2024-01" db="EMBL/GenBank/DDBJ databases">
        <title>Genome assemblies of Stephania.</title>
        <authorList>
            <person name="Yang L."/>
        </authorList>
    </citation>
    <scope>NUCLEOTIDE SEQUENCE [LARGE SCALE GENOMIC DNA]</scope>
    <source>
        <strain evidence="1">YNDBR</strain>
        <tissue evidence="1">Leaf</tissue>
    </source>
</reference>
<name>A0AAP0DTV6_9MAGN</name>
<sequence length="49" mass="5492">MDIWYNALLLSFIGDITKLLTSGNKTSKQSNNHNSTSGFAFKEFITHSL</sequence>
<gene>
    <name evidence="1" type="ORF">Syun_031341</name>
</gene>
<dbReference type="AlphaFoldDB" id="A0AAP0DTV6"/>
<comment type="caution">
    <text evidence="1">The sequence shown here is derived from an EMBL/GenBank/DDBJ whole genome shotgun (WGS) entry which is preliminary data.</text>
</comment>
<keyword evidence="2" id="KW-1185">Reference proteome</keyword>
<evidence type="ECO:0000313" key="2">
    <source>
        <dbReference type="Proteomes" id="UP001420932"/>
    </source>
</evidence>